<proteinExistence type="inferred from homology"/>
<dbReference type="SMART" id="SM00922">
    <property type="entry name" value="MR_MLE"/>
    <property type="match status" value="1"/>
</dbReference>
<keyword evidence="2" id="KW-0479">Metal-binding</keyword>
<dbReference type="Gene3D" id="3.20.20.120">
    <property type="entry name" value="Enolase-like C-terminal domain"/>
    <property type="match status" value="1"/>
</dbReference>
<dbReference type="PANTHER" id="PTHR48080">
    <property type="entry name" value="D-GALACTONATE DEHYDRATASE-RELATED"/>
    <property type="match status" value="1"/>
</dbReference>
<dbReference type="SFLD" id="SFLDG00180">
    <property type="entry name" value="muconate_cycloisomerase"/>
    <property type="match status" value="1"/>
</dbReference>
<evidence type="ECO:0000256" key="1">
    <source>
        <dbReference type="ARBA" id="ARBA00008031"/>
    </source>
</evidence>
<dbReference type="Pfam" id="PF02746">
    <property type="entry name" value="MR_MLE_N"/>
    <property type="match status" value="1"/>
</dbReference>
<dbReference type="InterPro" id="IPR029065">
    <property type="entry name" value="Enolase_C-like"/>
</dbReference>
<dbReference type="InterPro" id="IPR013341">
    <property type="entry name" value="Mandelate_racemase_N_dom"/>
</dbReference>
<dbReference type="RefSeq" id="WP_265684671.1">
    <property type="nucleotide sequence ID" value="NZ_CP120863.1"/>
</dbReference>
<dbReference type="PANTHER" id="PTHR48080:SF3">
    <property type="entry name" value="ENOLASE SUPERFAMILY MEMBER DDB_G0284701"/>
    <property type="match status" value="1"/>
</dbReference>
<evidence type="ECO:0000259" key="3">
    <source>
        <dbReference type="SMART" id="SM00922"/>
    </source>
</evidence>
<dbReference type="Gene3D" id="3.30.390.10">
    <property type="entry name" value="Enolase-like, N-terminal domain"/>
    <property type="match status" value="1"/>
</dbReference>
<dbReference type="EMBL" id="CP120863">
    <property type="protein sequence ID" value="WFE92425.1"/>
    <property type="molecule type" value="Genomic_DNA"/>
</dbReference>
<feature type="domain" description="Mandelate racemase/muconate lactonizing enzyme C-terminal" evidence="3">
    <location>
        <begin position="144"/>
        <end position="237"/>
    </location>
</feature>
<sequence length="371" mass="39870">MKITCISVWQVALPLAKPYWLSGGRLKFEEIDSTFIRIETDEGLAGWGEGCPWGHTYLPAYGDGLRAALGILAPALIGRDPRALDDINRTMDVQLPGHPYAKAPLDIACWDLLGKSFELPLWTLLGTETPAAVAVNSSISTGSPDEMIADIMAASEKGYRTHSAKIGGQDFAADIERIEAISASLKQGEEVTFDVNRAWTPGVALQVLNAVKARDWIEQPCETLEQSASVAARVPQPIMLDECLHTFQDHLDAWRLGACQGVKVKPNRVGGLTRARQIRDFGVSVGWQMHIEDTGGSAFADTASLHLAASTPDANRLASWLCHAHLAHDPVPGQGGRNVDGFVTLNDTPGVGVVPDPDRLGKPVAVYGGAR</sequence>
<evidence type="ECO:0000313" key="4">
    <source>
        <dbReference type="EMBL" id="WFE92425.1"/>
    </source>
</evidence>
<dbReference type="SFLD" id="SFLDS00001">
    <property type="entry name" value="Enolase"/>
    <property type="match status" value="1"/>
</dbReference>
<dbReference type="Pfam" id="PF13378">
    <property type="entry name" value="MR_MLE_C"/>
    <property type="match status" value="1"/>
</dbReference>
<dbReference type="InterPro" id="IPR013342">
    <property type="entry name" value="Mandelate_racemase_C"/>
</dbReference>
<gene>
    <name evidence="4" type="ORF">K1718_06480</name>
</gene>
<evidence type="ECO:0000313" key="5">
    <source>
        <dbReference type="Proteomes" id="UP001209803"/>
    </source>
</evidence>
<comment type="similarity">
    <text evidence="1">Belongs to the mandelate racemase/muconate lactonizing enzyme family.</text>
</comment>
<dbReference type="SUPFAM" id="SSF54826">
    <property type="entry name" value="Enolase N-terminal domain-like"/>
    <property type="match status" value="1"/>
</dbReference>
<organism evidence="4 5">
    <name type="scientific">Roseibium porphyridii</name>
    <dbReference type="NCBI Taxonomy" id="2866279"/>
    <lineage>
        <taxon>Bacteria</taxon>
        <taxon>Pseudomonadati</taxon>
        <taxon>Pseudomonadota</taxon>
        <taxon>Alphaproteobacteria</taxon>
        <taxon>Hyphomicrobiales</taxon>
        <taxon>Stappiaceae</taxon>
        <taxon>Roseibium</taxon>
    </lineage>
</organism>
<accession>A0ABY8FAA3</accession>
<dbReference type="Proteomes" id="UP001209803">
    <property type="component" value="Chromosome"/>
</dbReference>
<name>A0ABY8FAA3_9HYPH</name>
<reference evidence="4 5" key="1">
    <citation type="submission" date="2023-03" db="EMBL/GenBank/DDBJ databases">
        <title>Roseibium porphyridii sp. nov. and Roseibium rhodosorbium sp. nov. isolated from marine algae, Porphyridium cruentum and Rhodosorus marinus, respectively.</title>
        <authorList>
            <person name="Lee M.W."/>
            <person name="Choi B.J."/>
            <person name="Lee J.K."/>
            <person name="Choi D.G."/>
            <person name="Baek J.H."/>
            <person name="Bayburt H."/>
            <person name="Kim J.M."/>
            <person name="Han D.M."/>
            <person name="Kim K.H."/>
            <person name="Jeon C.O."/>
        </authorList>
    </citation>
    <scope>NUCLEOTIDE SEQUENCE [LARGE SCALE GENOMIC DNA]</scope>
    <source>
        <strain evidence="4 5">KMA01</strain>
    </source>
</reference>
<dbReference type="InterPro" id="IPR036849">
    <property type="entry name" value="Enolase-like_C_sf"/>
</dbReference>
<dbReference type="InterPro" id="IPR034593">
    <property type="entry name" value="DgoD-like"/>
</dbReference>
<keyword evidence="5" id="KW-1185">Reference proteome</keyword>
<dbReference type="SUPFAM" id="SSF51604">
    <property type="entry name" value="Enolase C-terminal domain-like"/>
    <property type="match status" value="1"/>
</dbReference>
<evidence type="ECO:0000256" key="2">
    <source>
        <dbReference type="ARBA" id="ARBA00022723"/>
    </source>
</evidence>
<dbReference type="InterPro" id="IPR029017">
    <property type="entry name" value="Enolase-like_N"/>
</dbReference>
<protein>
    <submittedName>
        <fullName evidence="4">Mandelate racemase/muconate lactonizing enzyme family protein</fullName>
    </submittedName>
</protein>